<dbReference type="NCBIfam" id="NF041131">
    <property type="entry name" value="RicT_YaaT_fam"/>
    <property type="match status" value="1"/>
</dbReference>
<reference evidence="3" key="1">
    <citation type="submission" date="2023-07" db="EMBL/GenBank/DDBJ databases">
        <title>Between Cages and Wild: Unraveling the Impact of Captivity on Animal Microbiomes and Antimicrobial Resistance.</title>
        <authorList>
            <person name="Schmartz G.P."/>
            <person name="Rehner J."/>
            <person name="Schuff M.J."/>
            <person name="Becker S.L."/>
            <person name="Kravczyk M."/>
            <person name="Gurevich A."/>
            <person name="Francke R."/>
            <person name="Mueller R."/>
            <person name="Keller V."/>
            <person name="Keller A."/>
        </authorList>
    </citation>
    <scope>NUCLEOTIDE SEQUENCE</scope>
    <source>
        <strain evidence="3">S12M_St_49</strain>
    </source>
</reference>
<feature type="region of interest" description="Disordered" evidence="1">
    <location>
        <begin position="251"/>
        <end position="344"/>
    </location>
</feature>
<feature type="compositionally biased region" description="Basic and acidic residues" evidence="1">
    <location>
        <begin position="315"/>
        <end position="331"/>
    </location>
</feature>
<sequence>MNLEVDLTNDEELKSAETAAYKVFCELAPECDEGMEPSFVRYSYDMKKGTFYFKSDHRVDFRELVKKLNHQLGVVVEMRQIGDREQASLIGGLGPCGHELCCCRLGAGCCCQKNATIKMAKNQNLSLNPTKISGMCGRLMCCLRFENDFYADFKQRSPKINAKIKTPDGEGKVVSVDALHNMVSVRVGEEKARKINVDDFKEGSSSENGWEIGRRVWKEAGERLNDLTDSAVNVTIDTSLFTGNDHMVASHGAKLADKPAIEREEKKPSRPRRRRSSRRGNSNSSHAKEATEKKNSSSRGVTARRPGGNSSVISRSKEETKIERHAKDERKPRRRRTTKINTDK</sequence>
<protein>
    <submittedName>
        <fullName evidence="3">Regulatory iron-sulfur-containing complex subunit RicT</fullName>
    </submittedName>
</protein>
<dbReference type="PANTHER" id="PTHR43830">
    <property type="entry name" value="PROTEIN PSP1"/>
    <property type="match status" value="1"/>
</dbReference>
<feature type="compositionally biased region" description="Basic and acidic residues" evidence="1">
    <location>
        <begin position="254"/>
        <end position="268"/>
    </location>
</feature>
<evidence type="ECO:0000256" key="1">
    <source>
        <dbReference type="SAM" id="MobiDB-lite"/>
    </source>
</evidence>
<evidence type="ECO:0000259" key="2">
    <source>
        <dbReference type="PROSITE" id="PS51411"/>
    </source>
</evidence>
<comment type="caution">
    <text evidence="3">The sequence shown here is derived from an EMBL/GenBank/DDBJ whole genome shotgun (WGS) entry which is preliminary data.</text>
</comment>
<gene>
    <name evidence="3" type="primary">ricT</name>
    <name evidence="3" type="ORF">Q3982_04055</name>
</gene>
<proteinExistence type="predicted"/>
<keyword evidence="4" id="KW-1185">Reference proteome</keyword>
<dbReference type="GO" id="GO:0005737">
    <property type="term" value="C:cytoplasm"/>
    <property type="evidence" value="ECO:0007669"/>
    <property type="project" value="TreeGrafter"/>
</dbReference>
<feature type="domain" description="PSP1 C-terminal" evidence="2">
    <location>
        <begin position="1"/>
        <end position="81"/>
    </location>
</feature>
<dbReference type="EMBL" id="JAUMVS010000053">
    <property type="protein sequence ID" value="MDO4841832.1"/>
    <property type="molecule type" value="Genomic_DNA"/>
</dbReference>
<accession>A0AA43RLS9</accession>
<evidence type="ECO:0000313" key="4">
    <source>
        <dbReference type="Proteomes" id="UP001168575"/>
    </source>
</evidence>
<organism evidence="3 4">
    <name type="scientific">Phoenicibacter congonensis</name>
    <dbReference type="NCBI Taxonomy" id="1944646"/>
    <lineage>
        <taxon>Bacteria</taxon>
        <taxon>Bacillati</taxon>
        <taxon>Actinomycetota</taxon>
        <taxon>Coriobacteriia</taxon>
        <taxon>Eggerthellales</taxon>
        <taxon>Eggerthellaceae</taxon>
        <taxon>Phoenicibacter</taxon>
    </lineage>
</organism>
<feature type="compositionally biased region" description="Basic and acidic residues" evidence="1">
    <location>
        <begin position="286"/>
        <end position="295"/>
    </location>
</feature>
<dbReference type="PANTHER" id="PTHR43830:SF3">
    <property type="entry name" value="PROTEIN PSP1"/>
    <property type="match status" value="1"/>
</dbReference>
<evidence type="ECO:0000313" key="3">
    <source>
        <dbReference type="EMBL" id="MDO4841832.1"/>
    </source>
</evidence>
<dbReference type="Pfam" id="PF04468">
    <property type="entry name" value="PSP1"/>
    <property type="match status" value="1"/>
</dbReference>
<dbReference type="InterPro" id="IPR047767">
    <property type="entry name" value="PSP1-like"/>
</dbReference>
<dbReference type="InterPro" id="IPR007557">
    <property type="entry name" value="PSP1_C"/>
</dbReference>
<name>A0AA43RLS9_9ACTN</name>
<dbReference type="AlphaFoldDB" id="A0AA43RLS9"/>
<feature type="compositionally biased region" description="Basic residues" evidence="1">
    <location>
        <begin position="269"/>
        <end position="278"/>
    </location>
</feature>
<dbReference type="PROSITE" id="PS51411">
    <property type="entry name" value="PSP1_C"/>
    <property type="match status" value="1"/>
</dbReference>
<dbReference type="Proteomes" id="UP001168575">
    <property type="component" value="Unassembled WGS sequence"/>
</dbReference>